<dbReference type="GO" id="GO:1990281">
    <property type="term" value="C:efflux pump complex"/>
    <property type="evidence" value="ECO:0007669"/>
    <property type="project" value="TreeGrafter"/>
</dbReference>
<accession>A0A545TQC4</accession>
<feature type="region of interest" description="Disordered" evidence="9">
    <location>
        <begin position="47"/>
        <end position="78"/>
    </location>
</feature>
<proteinExistence type="inferred from homology"/>
<dbReference type="GO" id="GO:0009279">
    <property type="term" value="C:cell outer membrane"/>
    <property type="evidence" value="ECO:0007669"/>
    <property type="project" value="UniProtKB-SubCell"/>
</dbReference>
<dbReference type="PANTHER" id="PTHR30026:SF22">
    <property type="entry name" value="OUTER MEMBRANE EFFLUX PROTEIN"/>
    <property type="match status" value="1"/>
</dbReference>
<comment type="similarity">
    <text evidence="2">Belongs to the outer membrane factor (OMF) (TC 1.B.17) family.</text>
</comment>
<dbReference type="InterPro" id="IPR003423">
    <property type="entry name" value="OMP_efflux"/>
</dbReference>
<dbReference type="NCBIfam" id="TIGR01844">
    <property type="entry name" value="type_I_sec_TolC"/>
    <property type="match status" value="1"/>
</dbReference>
<comment type="caution">
    <text evidence="10">The sequence shown here is derived from an EMBL/GenBank/DDBJ whole genome shotgun (WGS) entry which is preliminary data.</text>
</comment>
<sequence length="441" mass="47988">MLWTPSGAVAQTLPEALSQAYDTNPTLRAARAQLRSVNENVPQELSNWRPNVTAGTSVGKRRSEFESDTTDSEDSLTPFTANVDVTQPLYRGGRTIAGTERAENEVRAQREIVRSTEQSVLLNAATSYTDVWRDQAVLQLNISNEDVIGQQLEATGDRFEVGEVTRTDVAQAETRLATAVSDRIAAEGSLATSRAVYQEVIGSFPGTLVTPPVPVNLPATQDEVVTLATENNPDVTSAVFTERAAEKNVRQVKGELYPEVNLVGSLSHQDEVSNSDTETDSASIIAQVSIPIYQQGSVYSRVRAAKQISSQRRVEIEEQRRRAEQIAVSAWEDLQTARAQIRSFESAVASAEIALEGVRQENEVGARTILDILDAEQELLNAQVSLVGAQRDEVVAGYQVLSAIGQLSAGEIALPVEVYDVEADYRAVRNKWFGITAPGTE</sequence>
<evidence type="ECO:0000256" key="7">
    <source>
        <dbReference type="ARBA" id="ARBA00023237"/>
    </source>
</evidence>
<evidence type="ECO:0000256" key="9">
    <source>
        <dbReference type="SAM" id="MobiDB-lite"/>
    </source>
</evidence>
<dbReference type="InterPro" id="IPR051906">
    <property type="entry name" value="TolC-like"/>
</dbReference>
<dbReference type="InterPro" id="IPR010130">
    <property type="entry name" value="T1SS_OMP_TolC"/>
</dbReference>
<keyword evidence="5" id="KW-0812">Transmembrane</keyword>
<evidence type="ECO:0000256" key="2">
    <source>
        <dbReference type="ARBA" id="ARBA00007613"/>
    </source>
</evidence>
<keyword evidence="4" id="KW-1134">Transmembrane beta strand</keyword>
<feature type="compositionally biased region" description="Polar residues" evidence="9">
    <location>
        <begin position="47"/>
        <end position="56"/>
    </location>
</feature>
<dbReference type="SUPFAM" id="SSF56954">
    <property type="entry name" value="Outer membrane efflux proteins (OEP)"/>
    <property type="match status" value="1"/>
</dbReference>
<gene>
    <name evidence="10" type="ORF">FKG95_16865</name>
</gene>
<dbReference type="Proteomes" id="UP000315252">
    <property type="component" value="Unassembled WGS sequence"/>
</dbReference>
<keyword evidence="3" id="KW-0813">Transport</keyword>
<dbReference type="Pfam" id="PF02321">
    <property type="entry name" value="OEP"/>
    <property type="match status" value="2"/>
</dbReference>
<evidence type="ECO:0000313" key="10">
    <source>
        <dbReference type="EMBL" id="TQV79410.1"/>
    </source>
</evidence>
<dbReference type="EMBL" id="VHSH01000005">
    <property type="protein sequence ID" value="TQV79410.1"/>
    <property type="molecule type" value="Genomic_DNA"/>
</dbReference>
<keyword evidence="6" id="KW-0472">Membrane</keyword>
<feature type="coiled-coil region" evidence="8">
    <location>
        <begin position="334"/>
        <end position="361"/>
    </location>
</feature>
<protein>
    <submittedName>
        <fullName evidence="10">TolC family outer membrane protein</fullName>
    </submittedName>
</protein>
<dbReference type="GO" id="GO:0015562">
    <property type="term" value="F:efflux transmembrane transporter activity"/>
    <property type="evidence" value="ECO:0007669"/>
    <property type="project" value="InterPro"/>
</dbReference>
<evidence type="ECO:0000256" key="6">
    <source>
        <dbReference type="ARBA" id="ARBA00023136"/>
    </source>
</evidence>
<reference evidence="10 11" key="1">
    <citation type="submission" date="2019-06" db="EMBL/GenBank/DDBJ databases">
        <title>Whole genome sequence for Rhodospirillaceae sp. R148.</title>
        <authorList>
            <person name="Wang G."/>
        </authorList>
    </citation>
    <scope>NUCLEOTIDE SEQUENCE [LARGE SCALE GENOMIC DNA]</scope>
    <source>
        <strain evidence="10 11">R148</strain>
    </source>
</reference>
<name>A0A545TQC4_9PROT</name>
<organism evidence="10 11">
    <name type="scientific">Denitrobaculum tricleocarpae</name>
    <dbReference type="NCBI Taxonomy" id="2591009"/>
    <lineage>
        <taxon>Bacteria</taxon>
        <taxon>Pseudomonadati</taxon>
        <taxon>Pseudomonadota</taxon>
        <taxon>Alphaproteobacteria</taxon>
        <taxon>Rhodospirillales</taxon>
        <taxon>Rhodospirillaceae</taxon>
        <taxon>Denitrobaculum</taxon>
    </lineage>
</organism>
<evidence type="ECO:0000256" key="5">
    <source>
        <dbReference type="ARBA" id="ARBA00022692"/>
    </source>
</evidence>
<evidence type="ECO:0000313" key="11">
    <source>
        <dbReference type="Proteomes" id="UP000315252"/>
    </source>
</evidence>
<dbReference type="AlphaFoldDB" id="A0A545TQC4"/>
<keyword evidence="8" id="KW-0175">Coiled coil</keyword>
<evidence type="ECO:0000256" key="8">
    <source>
        <dbReference type="SAM" id="Coils"/>
    </source>
</evidence>
<evidence type="ECO:0000256" key="4">
    <source>
        <dbReference type="ARBA" id="ARBA00022452"/>
    </source>
</evidence>
<dbReference type="Gene3D" id="1.20.1600.10">
    <property type="entry name" value="Outer membrane efflux proteins (OEP)"/>
    <property type="match status" value="1"/>
</dbReference>
<dbReference type="PANTHER" id="PTHR30026">
    <property type="entry name" value="OUTER MEMBRANE PROTEIN TOLC"/>
    <property type="match status" value="1"/>
</dbReference>
<dbReference type="GO" id="GO:0015288">
    <property type="term" value="F:porin activity"/>
    <property type="evidence" value="ECO:0007669"/>
    <property type="project" value="TreeGrafter"/>
</dbReference>
<dbReference type="OrthoDB" id="9789368at2"/>
<evidence type="ECO:0000256" key="3">
    <source>
        <dbReference type="ARBA" id="ARBA00022448"/>
    </source>
</evidence>
<keyword evidence="7" id="KW-0998">Cell outer membrane</keyword>
<keyword evidence="11" id="KW-1185">Reference proteome</keyword>
<comment type="subcellular location">
    <subcellularLocation>
        <location evidence="1">Cell outer membrane</location>
    </subcellularLocation>
</comment>
<evidence type="ECO:0000256" key="1">
    <source>
        <dbReference type="ARBA" id="ARBA00004442"/>
    </source>
</evidence>